<dbReference type="Proteomes" id="UP000629619">
    <property type="component" value="Unassembled WGS sequence"/>
</dbReference>
<keyword evidence="3" id="KW-1185">Reference proteome</keyword>
<protein>
    <submittedName>
        <fullName evidence="2">Uncharacterized protein</fullName>
    </submittedName>
</protein>
<feature type="region of interest" description="Disordered" evidence="1">
    <location>
        <begin position="135"/>
        <end position="161"/>
    </location>
</feature>
<evidence type="ECO:0000313" key="3">
    <source>
        <dbReference type="Proteomes" id="UP000629619"/>
    </source>
</evidence>
<reference evidence="2" key="1">
    <citation type="submission" date="2021-01" db="EMBL/GenBank/DDBJ databases">
        <title>Whole genome shotgun sequence of Actinoplanes siamensis NBRC 109076.</title>
        <authorList>
            <person name="Komaki H."/>
            <person name="Tamura T."/>
        </authorList>
    </citation>
    <scope>NUCLEOTIDE SEQUENCE</scope>
    <source>
        <strain evidence="2">NBRC 109076</strain>
    </source>
</reference>
<dbReference type="EMBL" id="BOMW01000020">
    <property type="protein sequence ID" value="GIF04611.1"/>
    <property type="molecule type" value="Genomic_DNA"/>
</dbReference>
<feature type="region of interest" description="Disordered" evidence="1">
    <location>
        <begin position="1"/>
        <end position="20"/>
    </location>
</feature>
<evidence type="ECO:0000256" key="1">
    <source>
        <dbReference type="SAM" id="MobiDB-lite"/>
    </source>
</evidence>
<name>A0A919TIP8_9ACTN</name>
<accession>A0A919TIP8</accession>
<organism evidence="2 3">
    <name type="scientific">Actinoplanes siamensis</name>
    <dbReference type="NCBI Taxonomy" id="1223317"/>
    <lineage>
        <taxon>Bacteria</taxon>
        <taxon>Bacillati</taxon>
        <taxon>Actinomycetota</taxon>
        <taxon>Actinomycetes</taxon>
        <taxon>Micromonosporales</taxon>
        <taxon>Micromonosporaceae</taxon>
        <taxon>Actinoplanes</taxon>
    </lineage>
</organism>
<evidence type="ECO:0000313" key="2">
    <source>
        <dbReference type="EMBL" id="GIF04611.1"/>
    </source>
</evidence>
<comment type="caution">
    <text evidence="2">The sequence shown here is derived from an EMBL/GenBank/DDBJ whole genome shotgun (WGS) entry which is preliminary data.</text>
</comment>
<gene>
    <name evidence="2" type="ORF">Asi03nite_21490</name>
</gene>
<proteinExistence type="predicted"/>
<dbReference type="AlphaFoldDB" id="A0A919TIP8"/>
<sequence length="161" mass="16422">MAGTTNLADPTPVAHEQSTAGTATAMTLQAGRYSSTAVTDDGAVDTQLVVTMRNASGAWVNDARTVTLTVTTGPGILPGGKSYTFTPGVQGFDGKAAIEFRSYYPGTTAGPVSTATAGRSFRGVRVVCGSGRLGRVAGSPTRPTPVWSRAARPGSGWRTVA</sequence>